<dbReference type="SUPFAM" id="SSF52540">
    <property type="entry name" value="P-loop containing nucleoside triphosphate hydrolases"/>
    <property type="match status" value="1"/>
</dbReference>
<proteinExistence type="inferred from homology"/>
<dbReference type="GO" id="GO:0015833">
    <property type="term" value="P:peptide transport"/>
    <property type="evidence" value="ECO:0007669"/>
    <property type="project" value="InterPro"/>
</dbReference>
<dbReference type="InterPro" id="IPR017871">
    <property type="entry name" value="ABC_transporter-like_CS"/>
</dbReference>
<dbReference type="EMBL" id="PDNU01000014">
    <property type="protein sequence ID" value="PHK95204.1"/>
    <property type="molecule type" value="Genomic_DNA"/>
</dbReference>
<keyword evidence="5 7" id="KW-0067">ATP-binding</keyword>
<dbReference type="GO" id="GO:0055085">
    <property type="term" value="P:transmembrane transport"/>
    <property type="evidence" value="ECO:0007669"/>
    <property type="project" value="UniProtKB-ARBA"/>
</dbReference>
<dbReference type="Proteomes" id="UP000223527">
    <property type="component" value="Unassembled WGS sequence"/>
</dbReference>
<dbReference type="InterPro" id="IPR013563">
    <property type="entry name" value="Oligopep_ABC_C"/>
</dbReference>
<dbReference type="PROSITE" id="PS00211">
    <property type="entry name" value="ABC_TRANSPORTER_1"/>
    <property type="match status" value="1"/>
</dbReference>
<evidence type="ECO:0000313" key="7">
    <source>
        <dbReference type="EMBL" id="PHK95204.1"/>
    </source>
</evidence>
<evidence type="ECO:0000256" key="2">
    <source>
        <dbReference type="ARBA" id="ARBA00005417"/>
    </source>
</evidence>
<dbReference type="InterPro" id="IPR050319">
    <property type="entry name" value="ABC_transp_ATP-bind"/>
</dbReference>
<keyword evidence="8" id="KW-1185">Reference proteome</keyword>
<dbReference type="GO" id="GO:0016887">
    <property type="term" value="F:ATP hydrolysis activity"/>
    <property type="evidence" value="ECO:0007669"/>
    <property type="project" value="InterPro"/>
</dbReference>
<reference evidence="7 8" key="1">
    <citation type="submission" date="2017-10" db="EMBL/GenBank/DDBJ databases">
        <authorList>
            <person name="Banno H."/>
            <person name="Chua N.-H."/>
        </authorList>
    </citation>
    <scope>NUCLEOTIDE SEQUENCE [LARGE SCALE GENOMIC DNA]</scope>
    <source>
        <strain evidence="7 8">YW11</strain>
    </source>
</reference>
<dbReference type="InterPro" id="IPR027417">
    <property type="entry name" value="P-loop_NTPase"/>
</dbReference>
<dbReference type="GO" id="GO:0005524">
    <property type="term" value="F:ATP binding"/>
    <property type="evidence" value="ECO:0007669"/>
    <property type="project" value="UniProtKB-KW"/>
</dbReference>
<keyword evidence="4" id="KW-0547">Nucleotide-binding</keyword>
<dbReference type="Pfam" id="PF08352">
    <property type="entry name" value="oligo_HPY"/>
    <property type="match status" value="1"/>
</dbReference>
<dbReference type="Pfam" id="PF00005">
    <property type="entry name" value="ABC_tran"/>
    <property type="match status" value="1"/>
</dbReference>
<evidence type="ECO:0000256" key="4">
    <source>
        <dbReference type="ARBA" id="ARBA00022741"/>
    </source>
</evidence>
<name>A0A2C7ADP5_9PROT</name>
<evidence type="ECO:0000256" key="3">
    <source>
        <dbReference type="ARBA" id="ARBA00022448"/>
    </source>
</evidence>
<protein>
    <submittedName>
        <fullName evidence="7">Peptide ABC transporter ATP-binding protein</fullName>
    </submittedName>
</protein>
<organism evidence="7 8">
    <name type="scientific">Teichococcus rhizosphaerae</name>
    <dbReference type="NCBI Taxonomy" id="1335062"/>
    <lineage>
        <taxon>Bacteria</taxon>
        <taxon>Pseudomonadati</taxon>
        <taxon>Pseudomonadota</taxon>
        <taxon>Alphaproteobacteria</taxon>
        <taxon>Acetobacterales</taxon>
        <taxon>Roseomonadaceae</taxon>
        <taxon>Roseomonas</taxon>
    </lineage>
</organism>
<sequence>MHPQPNEAPPLLEVQELRKWYGGPREGLFRRRSVVKAVDGVSFDIRRGEVLSLVGESGSGKSTVGRTVLRLTSPTSGRIRFAGDDITTLSRDAMRPFRQKMQLVFQDPYASLNPKMTVEDIVGAPVEIHEPGLPRAARRQRVEETLALVGLLPSHAARYPHEFSGGQRQRIGIARALIMQPQLLIADEPVSALDVSIQAQVVNLMLELKERLGLTILFISHDLAVVGHISDRIAVMYLGRLVEVAPTRALFTMPRHPYTEALLSAVPIPDPTIQRERIMLTGDMPSPLDPPSGCSFRTRCRYALPACAGAVPALREVAPGHMKACIRDDLHLAAPTGLAA</sequence>
<dbReference type="RefSeq" id="WP_099095332.1">
    <property type="nucleotide sequence ID" value="NZ_PDNU01000014.1"/>
</dbReference>
<dbReference type="FunFam" id="3.40.50.300:FF:000016">
    <property type="entry name" value="Oligopeptide ABC transporter ATP-binding component"/>
    <property type="match status" value="1"/>
</dbReference>
<gene>
    <name evidence="7" type="ORF">CR162_09600</name>
</gene>
<dbReference type="PANTHER" id="PTHR43776">
    <property type="entry name" value="TRANSPORT ATP-BINDING PROTEIN"/>
    <property type="match status" value="1"/>
</dbReference>
<comment type="caution">
    <text evidence="7">The sequence shown here is derived from an EMBL/GenBank/DDBJ whole genome shotgun (WGS) entry which is preliminary data.</text>
</comment>
<comment type="subcellular location">
    <subcellularLocation>
        <location evidence="1">Cell inner membrane</location>
        <topology evidence="1">Peripheral membrane protein</topology>
    </subcellularLocation>
</comment>
<dbReference type="PANTHER" id="PTHR43776:SF7">
    <property type="entry name" value="D,D-DIPEPTIDE TRANSPORT ATP-BINDING PROTEIN DDPF-RELATED"/>
    <property type="match status" value="1"/>
</dbReference>
<dbReference type="GO" id="GO:0005886">
    <property type="term" value="C:plasma membrane"/>
    <property type="evidence" value="ECO:0007669"/>
    <property type="project" value="UniProtKB-SubCell"/>
</dbReference>
<comment type="similarity">
    <text evidence="2">Belongs to the ABC transporter superfamily.</text>
</comment>
<evidence type="ECO:0000313" key="8">
    <source>
        <dbReference type="Proteomes" id="UP000223527"/>
    </source>
</evidence>
<dbReference type="CDD" id="cd03257">
    <property type="entry name" value="ABC_NikE_OppD_transporters"/>
    <property type="match status" value="1"/>
</dbReference>
<feature type="domain" description="ABC transporter" evidence="6">
    <location>
        <begin position="12"/>
        <end position="263"/>
    </location>
</feature>
<dbReference type="OrthoDB" id="37801at2"/>
<dbReference type="InterPro" id="IPR003439">
    <property type="entry name" value="ABC_transporter-like_ATP-bd"/>
</dbReference>
<dbReference type="NCBIfam" id="TIGR01727">
    <property type="entry name" value="oligo_HPY"/>
    <property type="match status" value="1"/>
</dbReference>
<dbReference type="InterPro" id="IPR003593">
    <property type="entry name" value="AAA+_ATPase"/>
</dbReference>
<accession>A0A2C7ADP5</accession>
<dbReference type="PROSITE" id="PS50893">
    <property type="entry name" value="ABC_TRANSPORTER_2"/>
    <property type="match status" value="1"/>
</dbReference>
<dbReference type="AlphaFoldDB" id="A0A2C7ADP5"/>
<keyword evidence="3" id="KW-0813">Transport</keyword>
<evidence type="ECO:0000256" key="5">
    <source>
        <dbReference type="ARBA" id="ARBA00022840"/>
    </source>
</evidence>
<evidence type="ECO:0000259" key="6">
    <source>
        <dbReference type="PROSITE" id="PS50893"/>
    </source>
</evidence>
<dbReference type="SMART" id="SM00382">
    <property type="entry name" value="AAA"/>
    <property type="match status" value="1"/>
</dbReference>
<evidence type="ECO:0000256" key="1">
    <source>
        <dbReference type="ARBA" id="ARBA00004417"/>
    </source>
</evidence>
<dbReference type="Gene3D" id="3.40.50.300">
    <property type="entry name" value="P-loop containing nucleotide triphosphate hydrolases"/>
    <property type="match status" value="1"/>
</dbReference>